<evidence type="ECO:0000256" key="2">
    <source>
        <dbReference type="ARBA" id="ARBA00022727"/>
    </source>
</evidence>
<feature type="binding site" evidence="5">
    <location>
        <position position="36"/>
    </location>
    <ligand>
        <name>AMP</name>
        <dbReference type="ChEBI" id="CHEBI:456215"/>
    </ligand>
</feature>
<feature type="binding site" evidence="5">
    <location>
        <position position="170"/>
    </location>
    <ligand>
        <name>ATP</name>
        <dbReference type="ChEBI" id="CHEBI:30616"/>
    </ligand>
</feature>
<keyword evidence="4 5" id="KW-0418">Kinase</keyword>
<organism evidence="8 9">
    <name type="scientific">Candidatus Collierbacteria bacterium GW2011_GWC2_44_18</name>
    <dbReference type="NCBI Taxonomy" id="1618392"/>
    <lineage>
        <taxon>Bacteria</taxon>
        <taxon>Candidatus Collieribacteriota</taxon>
    </lineage>
</organism>
<evidence type="ECO:0000313" key="8">
    <source>
        <dbReference type="EMBL" id="KKT49800.1"/>
    </source>
</evidence>
<dbReference type="PANTHER" id="PTHR23359">
    <property type="entry name" value="NUCLEOTIDE KINASE"/>
    <property type="match status" value="1"/>
</dbReference>
<keyword evidence="3 5" id="KW-0547">Nucleotide-binding</keyword>
<dbReference type="HAMAP" id="MF_00235">
    <property type="entry name" value="Adenylate_kinase_Adk"/>
    <property type="match status" value="1"/>
</dbReference>
<dbReference type="InterPro" id="IPR000850">
    <property type="entry name" value="Adenylat/UMP-CMP_kin"/>
</dbReference>
<comment type="caution">
    <text evidence="8">The sequence shown here is derived from an EMBL/GenBank/DDBJ whole genome shotgun (WGS) entry which is preliminary data.</text>
</comment>
<dbReference type="EC" id="2.7.4.3" evidence="5 7"/>
<comment type="function">
    <text evidence="5">Catalyzes the reversible transfer of the terminal phosphate group between ATP and AMP. Plays an important role in cellular energy homeostasis and in adenine nucleotide metabolism.</text>
</comment>
<name>A0A0G1HS86_9BACT</name>
<feature type="binding site" evidence="5">
    <location>
        <position position="125"/>
    </location>
    <ligand>
        <name>ATP</name>
        <dbReference type="ChEBI" id="CHEBI:30616"/>
    </ligand>
</feature>
<dbReference type="PRINTS" id="PR00094">
    <property type="entry name" value="ADENYLTKNASE"/>
</dbReference>
<dbReference type="UniPathway" id="UPA00588">
    <property type="reaction ID" value="UER00649"/>
</dbReference>
<feature type="region of interest" description="NMP" evidence="5">
    <location>
        <begin position="30"/>
        <end position="59"/>
    </location>
</feature>
<accession>A0A0G1HS86</accession>
<dbReference type="SUPFAM" id="SSF52540">
    <property type="entry name" value="P-loop containing nucleoside triphosphate hydrolases"/>
    <property type="match status" value="1"/>
</dbReference>
<dbReference type="Proteomes" id="UP000034172">
    <property type="component" value="Unassembled WGS sequence"/>
</dbReference>
<dbReference type="EMBL" id="LCIE01000002">
    <property type="protein sequence ID" value="KKT49800.1"/>
    <property type="molecule type" value="Genomic_DNA"/>
</dbReference>
<comment type="catalytic activity">
    <reaction evidence="5 7">
        <text>AMP + ATP = 2 ADP</text>
        <dbReference type="Rhea" id="RHEA:12973"/>
        <dbReference type="ChEBI" id="CHEBI:30616"/>
        <dbReference type="ChEBI" id="CHEBI:456215"/>
        <dbReference type="ChEBI" id="CHEBI:456216"/>
        <dbReference type="EC" id="2.7.4.3"/>
    </reaction>
</comment>
<feature type="binding site" evidence="5">
    <location>
        <position position="142"/>
    </location>
    <ligand>
        <name>AMP</name>
        <dbReference type="ChEBI" id="CHEBI:456215"/>
    </ligand>
</feature>
<evidence type="ECO:0000313" key="9">
    <source>
        <dbReference type="Proteomes" id="UP000034172"/>
    </source>
</evidence>
<dbReference type="PATRIC" id="fig|1618392.3.peg.131"/>
<feature type="binding site" evidence="5">
    <location>
        <begin position="10"/>
        <end position="15"/>
    </location>
    <ligand>
        <name>ATP</name>
        <dbReference type="ChEBI" id="CHEBI:30616"/>
    </ligand>
</feature>
<evidence type="ECO:0000256" key="1">
    <source>
        <dbReference type="ARBA" id="ARBA00022679"/>
    </source>
</evidence>
<dbReference type="Pfam" id="PF00406">
    <property type="entry name" value="ADK"/>
    <property type="match status" value="1"/>
</dbReference>
<dbReference type="Gene3D" id="3.40.50.300">
    <property type="entry name" value="P-loop containing nucleotide triphosphate hydrolases"/>
    <property type="match status" value="1"/>
</dbReference>
<dbReference type="AlphaFoldDB" id="A0A0G1HS86"/>
<keyword evidence="2 5" id="KW-0545">Nucleotide biosynthesis</keyword>
<comment type="domain">
    <text evidence="5">Consists of three domains, a large central CORE domain and two small peripheral domains, NMPbind and LID, which undergo movements during catalysis. The LID domain closes over the site of phosphoryl transfer upon ATP binding. Assembling and dissambling the active center during each catalytic cycle provides an effective means to prevent ATP hydrolysis.</text>
</comment>
<protein>
    <recommendedName>
        <fullName evidence="5 7">Adenylate kinase</fullName>
        <shortName evidence="5">AK</shortName>
        <ecNumber evidence="5 7">2.7.4.3</ecNumber>
    </recommendedName>
    <alternativeName>
        <fullName evidence="5">ATP-AMP transphosphorylase</fullName>
    </alternativeName>
    <alternativeName>
        <fullName evidence="5">ATP:AMP phosphotransferase</fullName>
    </alternativeName>
    <alternativeName>
        <fullName evidence="5">Adenylate monophosphate kinase</fullName>
    </alternativeName>
</protein>
<evidence type="ECO:0000256" key="6">
    <source>
        <dbReference type="RuleBase" id="RU003330"/>
    </source>
</evidence>
<evidence type="ECO:0000256" key="5">
    <source>
        <dbReference type="HAMAP-Rule" id="MF_00235"/>
    </source>
</evidence>
<feature type="binding site" evidence="5">
    <location>
        <begin position="57"/>
        <end position="59"/>
    </location>
    <ligand>
        <name>AMP</name>
        <dbReference type="ChEBI" id="CHEBI:456215"/>
    </ligand>
</feature>
<feature type="binding site" evidence="5">
    <location>
        <position position="31"/>
    </location>
    <ligand>
        <name>AMP</name>
        <dbReference type="ChEBI" id="CHEBI:456215"/>
    </ligand>
</feature>
<gene>
    <name evidence="5" type="primary">adk</name>
    <name evidence="8" type="ORF">UW41_C0002G0076</name>
</gene>
<dbReference type="GO" id="GO:0005524">
    <property type="term" value="F:ATP binding"/>
    <property type="evidence" value="ECO:0007669"/>
    <property type="project" value="UniProtKB-UniRule"/>
</dbReference>
<comment type="subcellular location">
    <subcellularLocation>
        <location evidence="5 7">Cytoplasm</location>
    </subcellularLocation>
</comment>
<keyword evidence="5" id="KW-0963">Cytoplasm</keyword>
<feature type="binding site" evidence="5">
    <location>
        <position position="90"/>
    </location>
    <ligand>
        <name>AMP</name>
        <dbReference type="ChEBI" id="CHEBI:456215"/>
    </ligand>
</feature>
<comment type="caution">
    <text evidence="5">Lacks conserved residue(s) required for the propagation of feature annotation.</text>
</comment>
<evidence type="ECO:0000256" key="7">
    <source>
        <dbReference type="RuleBase" id="RU003331"/>
    </source>
</evidence>
<dbReference type="InterPro" id="IPR027417">
    <property type="entry name" value="P-loop_NTPase"/>
</dbReference>
<feature type="binding site" evidence="5">
    <location>
        <position position="131"/>
    </location>
    <ligand>
        <name>AMP</name>
        <dbReference type="ChEBI" id="CHEBI:456215"/>
    </ligand>
</feature>
<dbReference type="GO" id="GO:0044209">
    <property type="term" value="P:AMP salvage"/>
    <property type="evidence" value="ECO:0007669"/>
    <property type="project" value="UniProtKB-UniRule"/>
</dbReference>
<comment type="pathway">
    <text evidence="5">Purine metabolism; AMP biosynthesis via salvage pathway; AMP from ADP: step 1/1.</text>
</comment>
<dbReference type="GO" id="GO:0005737">
    <property type="term" value="C:cytoplasm"/>
    <property type="evidence" value="ECO:0007669"/>
    <property type="project" value="UniProtKB-SubCell"/>
</dbReference>
<dbReference type="GO" id="GO:0004017">
    <property type="term" value="F:AMP kinase activity"/>
    <property type="evidence" value="ECO:0007669"/>
    <property type="project" value="UniProtKB-UniRule"/>
</dbReference>
<comment type="similarity">
    <text evidence="5 6">Belongs to the adenylate kinase family.</text>
</comment>
<evidence type="ECO:0000256" key="4">
    <source>
        <dbReference type="ARBA" id="ARBA00022777"/>
    </source>
</evidence>
<dbReference type="CDD" id="cd01428">
    <property type="entry name" value="ADK"/>
    <property type="match status" value="1"/>
</dbReference>
<reference evidence="8 9" key="1">
    <citation type="journal article" date="2015" name="Nature">
        <title>rRNA introns, odd ribosomes, and small enigmatic genomes across a large radiation of phyla.</title>
        <authorList>
            <person name="Brown C.T."/>
            <person name="Hug L.A."/>
            <person name="Thomas B.C."/>
            <person name="Sharon I."/>
            <person name="Castelle C.J."/>
            <person name="Singh A."/>
            <person name="Wilkins M.J."/>
            <person name="Williams K.H."/>
            <person name="Banfield J.F."/>
        </authorList>
    </citation>
    <scope>NUCLEOTIDE SEQUENCE [LARGE SCALE GENOMIC DNA]</scope>
</reference>
<comment type="subunit">
    <text evidence="5 7">Monomer.</text>
</comment>
<dbReference type="STRING" id="1618392.UW41_C0002G0076"/>
<proteinExistence type="inferred from homology"/>
<sequence length="186" mass="20962">MNLIILGPQGSGKGTQAKLLAEKFGYVHVSSGSRLREFAKNGTPKGDLIADLLTTGELMPFDTVMEVIEPDLLGAKHGFILDGTPRNLMQAEYLEWFLKERGLSIDKVILLNIPREVSLDRLQKRAKIENRSDDTPEAIHARLDIYDNETIPVIEYFRKQDKLIEVDGTPDIQTIFLDIVSKLENK</sequence>
<keyword evidence="5 7" id="KW-0067">ATP-binding</keyword>
<evidence type="ECO:0000256" key="3">
    <source>
        <dbReference type="ARBA" id="ARBA00022741"/>
    </source>
</evidence>
<keyword evidence="1 5" id="KW-0808">Transferase</keyword>